<dbReference type="EMBL" id="GL876974">
    <property type="protein sequence ID" value="KLU90303.1"/>
    <property type="molecule type" value="Genomic_DNA"/>
</dbReference>
<dbReference type="EMBL" id="ADBL01002268">
    <property type="status" value="NOT_ANNOTATED_CDS"/>
    <property type="molecule type" value="Genomic_DNA"/>
</dbReference>
<reference evidence="10" key="3">
    <citation type="submission" date="2011-03" db="EMBL/GenBank/DDBJ databases">
        <title>Annotation of Magnaporthe poae ATCC 64411.</title>
        <authorList>
            <person name="Ma L.-J."/>
            <person name="Dead R."/>
            <person name="Young S.K."/>
            <person name="Zeng Q."/>
            <person name="Gargeya S."/>
            <person name="Fitzgerald M."/>
            <person name="Haas B."/>
            <person name="Abouelleil A."/>
            <person name="Alvarado L."/>
            <person name="Arachchi H.M."/>
            <person name="Berlin A."/>
            <person name="Brown A."/>
            <person name="Chapman S.B."/>
            <person name="Chen Z."/>
            <person name="Dunbar C."/>
            <person name="Freedman E."/>
            <person name="Gearin G."/>
            <person name="Gellesch M."/>
            <person name="Goldberg J."/>
            <person name="Griggs A."/>
            <person name="Gujja S."/>
            <person name="Heiman D."/>
            <person name="Howarth C."/>
            <person name="Larson L."/>
            <person name="Lui A."/>
            <person name="MacDonald P.J.P."/>
            <person name="Mehta T."/>
            <person name="Montmayeur A."/>
            <person name="Murphy C."/>
            <person name="Neiman D."/>
            <person name="Pearson M."/>
            <person name="Priest M."/>
            <person name="Roberts A."/>
            <person name="Saif S."/>
            <person name="Shea T."/>
            <person name="Shenoy N."/>
            <person name="Sisk P."/>
            <person name="Stolte C."/>
            <person name="Sykes S."/>
            <person name="Yandava C."/>
            <person name="Wortman J."/>
            <person name="Nusbaum C."/>
            <person name="Birren B."/>
        </authorList>
    </citation>
    <scope>NUCLEOTIDE SEQUENCE</scope>
    <source>
        <strain evidence="10">ATCC 64411</strain>
    </source>
</reference>
<evidence type="ECO:0000313" key="12">
    <source>
        <dbReference type="Proteomes" id="UP000011715"/>
    </source>
</evidence>
<dbReference type="OMA" id="TITTNIH"/>
<comment type="subcellular location">
    <subcellularLocation>
        <location evidence="1">Cytoplasm</location>
        <location evidence="1">Cytoskeleton</location>
    </subcellularLocation>
</comment>
<keyword evidence="6" id="KW-0206">Cytoskeleton</keyword>
<dbReference type="AlphaFoldDB" id="A0A0C4E9H9"/>
<dbReference type="InterPro" id="IPR006964">
    <property type="entry name" value="NUDE_dom"/>
</dbReference>
<dbReference type="Proteomes" id="UP000011715">
    <property type="component" value="Unassembled WGS sequence"/>
</dbReference>
<evidence type="ECO:0000256" key="6">
    <source>
        <dbReference type="ARBA" id="ARBA00023212"/>
    </source>
</evidence>
<accession>A0A0C4E9H9</accession>
<feature type="compositionally biased region" description="Polar residues" evidence="8">
    <location>
        <begin position="211"/>
        <end position="241"/>
    </location>
</feature>
<dbReference type="GO" id="GO:0005874">
    <property type="term" value="C:microtubule"/>
    <property type="evidence" value="ECO:0007669"/>
    <property type="project" value="UniProtKB-KW"/>
</dbReference>
<reference evidence="11" key="4">
    <citation type="journal article" date="2015" name="G3 (Bethesda)">
        <title>Genome sequences of three phytopathogenic species of the Magnaporthaceae family of fungi.</title>
        <authorList>
            <person name="Okagaki L.H."/>
            <person name="Nunes C.C."/>
            <person name="Sailsbery J."/>
            <person name="Clay B."/>
            <person name="Brown D."/>
            <person name="John T."/>
            <person name="Oh Y."/>
            <person name="Young N."/>
            <person name="Fitzgerald M."/>
            <person name="Haas B.J."/>
            <person name="Zeng Q."/>
            <person name="Young S."/>
            <person name="Adiconis X."/>
            <person name="Fan L."/>
            <person name="Levin J.Z."/>
            <person name="Mitchell T.K."/>
            <person name="Okubara P.A."/>
            <person name="Farman M.L."/>
            <person name="Kohn L.M."/>
            <person name="Birren B."/>
            <person name="Ma L.-J."/>
            <person name="Dean R.A."/>
        </authorList>
    </citation>
    <scope>NUCLEOTIDE SEQUENCE</scope>
    <source>
        <strain evidence="11">ATCC 64411 / 73-15</strain>
    </source>
</reference>
<dbReference type="GO" id="GO:0047496">
    <property type="term" value="P:vesicle transport along microtubule"/>
    <property type="evidence" value="ECO:0007669"/>
    <property type="project" value="TreeGrafter"/>
</dbReference>
<name>A0A0C4E9H9_MAGP6</name>
<evidence type="ECO:0000256" key="8">
    <source>
        <dbReference type="SAM" id="MobiDB-lite"/>
    </source>
</evidence>
<evidence type="ECO:0000259" key="9">
    <source>
        <dbReference type="Pfam" id="PF04880"/>
    </source>
</evidence>
<proteinExistence type="inferred from homology"/>
<dbReference type="EMBL" id="ADBL01002267">
    <property type="status" value="NOT_ANNOTATED_CDS"/>
    <property type="molecule type" value="Genomic_DNA"/>
</dbReference>
<reference evidence="12" key="2">
    <citation type="submission" date="2010-05" db="EMBL/GenBank/DDBJ databases">
        <title>The genome sequence of Magnaporthe poae strain ATCC 64411.</title>
        <authorList>
            <person name="Ma L.-J."/>
            <person name="Dead R."/>
            <person name="Young S."/>
            <person name="Zeng Q."/>
            <person name="Koehrsen M."/>
            <person name="Alvarado L."/>
            <person name="Berlin A."/>
            <person name="Chapman S.B."/>
            <person name="Chen Z."/>
            <person name="Freedman E."/>
            <person name="Gellesch M."/>
            <person name="Goldberg J."/>
            <person name="Griggs A."/>
            <person name="Gujja S."/>
            <person name="Heilman E.R."/>
            <person name="Heiman D."/>
            <person name="Hepburn T."/>
            <person name="Howarth C."/>
            <person name="Jen D."/>
            <person name="Larson L."/>
            <person name="Mehta T."/>
            <person name="Neiman D."/>
            <person name="Pearson M."/>
            <person name="Roberts A."/>
            <person name="Saif S."/>
            <person name="Shea T."/>
            <person name="Shenoy N."/>
            <person name="Sisk P."/>
            <person name="Stolte C."/>
            <person name="Sykes S."/>
            <person name="Walk T."/>
            <person name="White J."/>
            <person name="Yandava C."/>
            <person name="Haas B."/>
            <person name="Nusbaum C."/>
            <person name="Birren B."/>
        </authorList>
    </citation>
    <scope>NUCLEOTIDE SEQUENCE [LARGE SCALE GENOMIC DNA]</scope>
    <source>
        <strain evidence="12">ATCC 64411 / 73-15</strain>
    </source>
</reference>
<feature type="region of interest" description="Disordered" evidence="8">
    <location>
        <begin position="200"/>
        <end position="533"/>
    </location>
</feature>
<evidence type="ECO:0000256" key="2">
    <source>
        <dbReference type="ARBA" id="ARBA00007429"/>
    </source>
</evidence>
<dbReference type="PANTHER" id="PTHR10921">
    <property type="entry name" value="NUCLEAR DISTRIBUTION PROTEIN NUDE HOMOLOG 1"/>
    <property type="match status" value="1"/>
</dbReference>
<feature type="compositionally biased region" description="Low complexity" evidence="8">
    <location>
        <begin position="362"/>
        <end position="375"/>
    </location>
</feature>
<evidence type="ECO:0000256" key="4">
    <source>
        <dbReference type="ARBA" id="ARBA00022701"/>
    </source>
</evidence>
<dbReference type="Gene3D" id="6.10.250.1080">
    <property type="match status" value="1"/>
</dbReference>
<feature type="compositionally biased region" description="Polar residues" evidence="8">
    <location>
        <begin position="331"/>
        <end position="343"/>
    </location>
</feature>
<keyword evidence="5 7" id="KW-0175">Coiled coil</keyword>
<dbReference type="VEuPathDB" id="FungiDB:MAPG_09267"/>
<protein>
    <recommendedName>
        <fullName evidence="9">NUDE domain-containing protein</fullName>
    </recommendedName>
</protein>
<reference evidence="11" key="5">
    <citation type="submission" date="2015-06" db="UniProtKB">
        <authorList>
            <consortium name="EnsemblFungi"/>
        </authorList>
    </citation>
    <scope>IDENTIFICATION</scope>
    <source>
        <strain evidence="11">ATCC 64411</strain>
    </source>
</reference>
<sequence length="533" mass="57392">MAEPPSSPPSAEASAEDQLSWYKAQYEQLELELADFQQSSKELEGELEKDLEAADKRERVLQEKAESLGYEVDEWKTKYREAKAEANAAQNTLEKEVTSLRDTNRTLQLKLRDIEVANDDYARQARNTTSSLDDLESKYNVAIERAVLLEEEIKIGEQERETLRIDCQRLRDELSDLKIETEILQGKLQKQEARHLSSISTDISVPESPTFDHSPSSTASSPLITTPPDSKSVATADTVSELQDPPSPPMSEASSTLPKPKAPFRTPAPSSQKKSRLPSADSSVTPKPRQLFTSSTTSRPPGSRVATTSHARTPAPRPTATSTKRAASHKIPSSTSFAASSVAGTEEATPTAGRTSIGGTGNTNNFSSSTSSNRSHVPRLSTSGVSRLSFGPLPNRNPLDADASRPSSRASVTGYRPASRTDVHGASSRDMPPPRPVSRTSMGGTRTPLGVRPRSSMSGSVSAYGTEAEDEFDPTLRTPSRRGTYSKFDVDGSAASSGIPMPSSARRQSGGPPAAGRRSSAANKVLEDLGETY</sequence>
<evidence type="ECO:0000256" key="3">
    <source>
        <dbReference type="ARBA" id="ARBA00022490"/>
    </source>
</evidence>
<dbReference type="STRING" id="644358.A0A0C4E9H9"/>
<organism evidence="11 12">
    <name type="scientific">Magnaporthiopsis poae (strain ATCC 64411 / 73-15)</name>
    <name type="common">Kentucky bluegrass fungus</name>
    <name type="synonym">Magnaporthe poae</name>
    <dbReference type="NCBI Taxonomy" id="644358"/>
    <lineage>
        <taxon>Eukaryota</taxon>
        <taxon>Fungi</taxon>
        <taxon>Dikarya</taxon>
        <taxon>Ascomycota</taxon>
        <taxon>Pezizomycotina</taxon>
        <taxon>Sordariomycetes</taxon>
        <taxon>Sordariomycetidae</taxon>
        <taxon>Magnaporthales</taxon>
        <taxon>Magnaporthaceae</taxon>
        <taxon>Magnaporthiopsis</taxon>
    </lineage>
</organism>
<dbReference type="GO" id="GO:0008017">
    <property type="term" value="F:microtubule binding"/>
    <property type="evidence" value="ECO:0007669"/>
    <property type="project" value="InterPro"/>
</dbReference>
<dbReference type="InterPro" id="IPR033494">
    <property type="entry name" value="NUDE"/>
</dbReference>
<feature type="compositionally biased region" description="Low complexity" evidence="8">
    <location>
        <begin position="306"/>
        <end position="325"/>
    </location>
</feature>
<dbReference type="SUPFAM" id="SSF57997">
    <property type="entry name" value="Tropomyosin"/>
    <property type="match status" value="1"/>
</dbReference>
<dbReference type="eggNOG" id="KOG1853">
    <property type="taxonomic scope" value="Eukaryota"/>
</dbReference>
<dbReference type="GO" id="GO:0051642">
    <property type="term" value="P:centrosome localization"/>
    <property type="evidence" value="ECO:0007669"/>
    <property type="project" value="TreeGrafter"/>
</dbReference>
<comment type="similarity">
    <text evidence="2">Belongs to the nudE family.</text>
</comment>
<evidence type="ECO:0000256" key="1">
    <source>
        <dbReference type="ARBA" id="ARBA00004245"/>
    </source>
</evidence>
<feature type="domain" description="NUDE" evidence="9">
    <location>
        <begin position="131"/>
        <end position="260"/>
    </location>
</feature>
<dbReference type="Pfam" id="PF04880">
    <property type="entry name" value="NUDE_C"/>
    <property type="match status" value="1"/>
</dbReference>
<dbReference type="GO" id="GO:0005871">
    <property type="term" value="C:kinesin complex"/>
    <property type="evidence" value="ECO:0007669"/>
    <property type="project" value="TreeGrafter"/>
</dbReference>
<evidence type="ECO:0000313" key="11">
    <source>
        <dbReference type="EnsemblFungi" id="MAPG_09267T0"/>
    </source>
</evidence>
<keyword evidence="3" id="KW-0963">Cytoplasm</keyword>
<dbReference type="GO" id="GO:0007020">
    <property type="term" value="P:microtubule nucleation"/>
    <property type="evidence" value="ECO:0007669"/>
    <property type="project" value="TreeGrafter"/>
</dbReference>
<evidence type="ECO:0000256" key="7">
    <source>
        <dbReference type="SAM" id="Coils"/>
    </source>
</evidence>
<dbReference type="OrthoDB" id="5877028at2759"/>
<dbReference type="EnsemblFungi" id="MAPG_09267T0">
    <property type="protein sequence ID" value="MAPG_09267T0"/>
    <property type="gene ID" value="MAPG_09267"/>
</dbReference>
<keyword evidence="12" id="KW-1185">Reference proteome</keyword>
<dbReference type="GO" id="GO:0000776">
    <property type="term" value="C:kinetochore"/>
    <property type="evidence" value="ECO:0007669"/>
    <property type="project" value="TreeGrafter"/>
</dbReference>
<feature type="coiled-coil region" evidence="7">
    <location>
        <begin position="12"/>
        <end position="194"/>
    </location>
</feature>
<dbReference type="PANTHER" id="PTHR10921:SF1">
    <property type="entry name" value="NUCLEAR DISTRIBUTION PROTEIN NUDE HOMOLOG"/>
    <property type="match status" value="1"/>
</dbReference>
<feature type="compositionally biased region" description="Low complexity" evidence="8">
    <location>
        <begin position="400"/>
        <end position="411"/>
    </location>
</feature>
<evidence type="ECO:0000313" key="10">
    <source>
        <dbReference type="EMBL" id="KLU90303.1"/>
    </source>
</evidence>
<reference evidence="10" key="1">
    <citation type="submission" date="2010-05" db="EMBL/GenBank/DDBJ databases">
        <title>The Genome Sequence of Magnaporthe poae strain ATCC 64411.</title>
        <authorList>
            <consortium name="The Broad Institute Genome Sequencing Platform"/>
            <consortium name="Broad Institute Genome Sequencing Center for Infectious Disease"/>
            <person name="Ma L.-J."/>
            <person name="Dead R."/>
            <person name="Young S."/>
            <person name="Zeng Q."/>
            <person name="Koehrsen M."/>
            <person name="Alvarado L."/>
            <person name="Berlin A."/>
            <person name="Chapman S.B."/>
            <person name="Chen Z."/>
            <person name="Freedman E."/>
            <person name="Gellesch M."/>
            <person name="Goldberg J."/>
            <person name="Griggs A."/>
            <person name="Gujja S."/>
            <person name="Heilman E.R."/>
            <person name="Heiman D."/>
            <person name="Hepburn T."/>
            <person name="Howarth C."/>
            <person name="Jen D."/>
            <person name="Larson L."/>
            <person name="Mehta T."/>
            <person name="Neiman D."/>
            <person name="Pearson M."/>
            <person name="Roberts A."/>
            <person name="Saif S."/>
            <person name="Shea T."/>
            <person name="Shenoy N."/>
            <person name="Sisk P."/>
            <person name="Stolte C."/>
            <person name="Sykes S."/>
            <person name="Walk T."/>
            <person name="White J."/>
            <person name="Yandava C."/>
            <person name="Haas B."/>
            <person name="Nusbaum C."/>
            <person name="Birren B."/>
        </authorList>
    </citation>
    <scope>NUCLEOTIDE SEQUENCE</scope>
    <source>
        <strain evidence="10">ATCC 64411</strain>
    </source>
</reference>
<dbReference type="GO" id="GO:0000132">
    <property type="term" value="P:establishment of mitotic spindle orientation"/>
    <property type="evidence" value="ECO:0007669"/>
    <property type="project" value="TreeGrafter"/>
</dbReference>
<dbReference type="GO" id="GO:0007059">
    <property type="term" value="P:chromosome segregation"/>
    <property type="evidence" value="ECO:0007669"/>
    <property type="project" value="TreeGrafter"/>
</dbReference>
<keyword evidence="4" id="KW-0493">Microtubule</keyword>
<evidence type="ECO:0000256" key="5">
    <source>
        <dbReference type="ARBA" id="ARBA00023054"/>
    </source>
</evidence>
<gene>
    <name evidence="10" type="ORF">MAPG_09267</name>
</gene>